<dbReference type="OrthoDB" id="9802846at2"/>
<proteinExistence type="predicted"/>
<dbReference type="SUPFAM" id="SSF160719">
    <property type="entry name" value="gpW/gp25-like"/>
    <property type="match status" value="1"/>
</dbReference>
<reference evidence="2 3" key="1">
    <citation type="journal article" date="2013" name="ISME J.">
        <title>A metabolic model for members of the genus Tetrasphaera involved in enhanced biological phosphorus removal.</title>
        <authorList>
            <person name="Kristiansen R."/>
            <person name="Nguyen H.T.T."/>
            <person name="Saunders A.M."/>
            <person name="Nielsen J.L."/>
            <person name="Wimmer R."/>
            <person name="Le V.Q."/>
            <person name="McIlroy S.J."/>
            <person name="Petrovski S."/>
            <person name="Seviour R.J."/>
            <person name="Calteau A."/>
            <person name="Nielsen K.L."/>
            <person name="Nielsen P.H."/>
        </authorList>
    </citation>
    <scope>NUCLEOTIDE SEQUENCE [LARGE SCALE GENOMIC DNA]</scope>
    <source>
        <strain evidence="2 3">T1-X7</strain>
    </source>
</reference>
<dbReference type="InterPro" id="IPR007048">
    <property type="entry name" value="IraD/Gp25-like"/>
</dbReference>
<protein>
    <recommendedName>
        <fullName evidence="1">IraD/Gp25-like domain-containing protein</fullName>
    </recommendedName>
</protein>
<evidence type="ECO:0000259" key="1">
    <source>
        <dbReference type="Pfam" id="PF04965"/>
    </source>
</evidence>
<organism evidence="2 3">
    <name type="scientific">Nostocoides japonicum T1-X7</name>
    <dbReference type="NCBI Taxonomy" id="1194083"/>
    <lineage>
        <taxon>Bacteria</taxon>
        <taxon>Bacillati</taxon>
        <taxon>Actinomycetota</taxon>
        <taxon>Actinomycetes</taxon>
        <taxon>Micrococcales</taxon>
        <taxon>Intrasporangiaceae</taxon>
        <taxon>Nostocoides</taxon>
    </lineage>
</organism>
<feature type="domain" description="IraD/Gp25-like" evidence="1">
    <location>
        <begin position="25"/>
        <end position="105"/>
    </location>
</feature>
<gene>
    <name evidence="2" type="ORF">BN12_1080006</name>
</gene>
<dbReference type="STRING" id="1194083.BN12_1080006"/>
<comment type="caution">
    <text evidence="2">The sequence shown here is derived from an EMBL/GenBank/DDBJ whole genome shotgun (WGS) entry which is preliminary data.</text>
</comment>
<accession>A0A077LVW5</accession>
<evidence type="ECO:0000313" key="3">
    <source>
        <dbReference type="Proteomes" id="UP000035721"/>
    </source>
</evidence>
<dbReference type="Proteomes" id="UP000035721">
    <property type="component" value="Unassembled WGS sequence"/>
</dbReference>
<dbReference type="EMBL" id="CAJB01000011">
    <property type="protein sequence ID" value="CCH76129.1"/>
    <property type="molecule type" value="Genomic_DNA"/>
</dbReference>
<dbReference type="Gene3D" id="3.10.450.40">
    <property type="match status" value="1"/>
</dbReference>
<dbReference type="Pfam" id="PF04965">
    <property type="entry name" value="GPW_gp25"/>
    <property type="match status" value="1"/>
</dbReference>
<sequence length="124" mass="13228">MTTFPQEPWRIGPSRRLATRAPLDHLDDLVRLVLLTGPGERLHRPGFGSGLGASTLFQPLTDDLAGTVRARARGSLTSALGDRLDVVDVTVTVADTTLSAEVTYRPKPAGETRTVTLTLPAAVL</sequence>
<dbReference type="RefSeq" id="WP_048552812.1">
    <property type="nucleotide sequence ID" value="NZ_HF570958.1"/>
</dbReference>
<dbReference type="AlphaFoldDB" id="A0A077LVW5"/>
<keyword evidence="3" id="KW-1185">Reference proteome</keyword>
<name>A0A077LVW5_9MICO</name>
<evidence type="ECO:0000313" key="2">
    <source>
        <dbReference type="EMBL" id="CCH76129.1"/>
    </source>
</evidence>